<keyword evidence="3" id="KW-1185">Reference proteome</keyword>
<comment type="caution">
    <text evidence="2">The sequence shown here is derived from an EMBL/GenBank/DDBJ whole genome shotgun (WGS) entry which is preliminary data.</text>
</comment>
<protein>
    <submittedName>
        <fullName evidence="2">GAF domain-containing protein</fullName>
    </submittedName>
</protein>
<feature type="domain" description="GAF" evidence="1">
    <location>
        <begin position="22"/>
        <end position="179"/>
    </location>
</feature>
<dbReference type="EMBL" id="JBHTIR010004033">
    <property type="protein sequence ID" value="MFD0856255.1"/>
    <property type="molecule type" value="Genomic_DNA"/>
</dbReference>
<dbReference type="InterPro" id="IPR029016">
    <property type="entry name" value="GAF-like_dom_sf"/>
</dbReference>
<dbReference type="Proteomes" id="UP001597083">
    <property type="component" value="Unassembled WGS sequence"/>
</dbReference>
<feature type="non-terminal residue" evidence="2">
    <location>
        <position position="187"/>
    </location>
</feature>
<proteinExistence type="predicted"/>
<dbReference type="Gene3D" id="3.30.450.40">
    <property type="match status" value="1"/>
</dbReference>
<sequence>MQLRPWLEAIATIATALNRPVSLPEVLDLVSETAARLLGYDFCAVLLVDEQNDSLVITGTYGLSSSYIQQVNADHPVMLDPDDELQAPSSKAFLSGTSVQVTDILADAAFLPWGGVARQQGYRSLISVPVVSSGVTVGTLNCYKRVPHEFGADERDLLSLLADQAGVAIETTRLRAQAAATIADLRT</sequence>
<dbReference type="InterPro" id="IPR003018">
    <property type="entry name" value="GAF"/>
</dbReference>
<dbReference type="SUPFAM" id="SSF55781">
    <property type="entry name" value="GAF domain-like"/>
    <property type="match status" value="1"/>
</dbReference>
<gene>
    <name evidence="2" type="ORF">ACFQ07_28710</name>
</gene>
<dbReference type="SMART" id="SM00065">
    <property type="entry name" value="GAF"/>
    <property type="match status" value="1"/>
</dbReference>
<organism evidence="2 3">
    <name type="scientific">Actinomadura adrarensis</name>
    <dbReference type="NCBI Taxonomy" id="1819600"/>
    <lineage>
        <taxon>Bacteria</taxon>
        <taxon>Bacillati</taxon>
        <taxon>Actinomycetota</taxon>
        <taxon>Actinomycetes</taxon>
        <taxon>Streptosporangiales</taxon>
        <taxon>Thermomonosporaceae</taxon>
        <taxon>Actinomadura</taxon>
    </lineage>
</organism>
<reference evidence="3" key="1">
    <citation type="journal article" date="2019" name="Int. J. Syst. Evol. Microbiol.">
        <title>The Global Catalogue of Microorganisms (GCM) 10K type strain sequencing project: providing services to taxonomists for standard genome sequencing and annotation.</title>
        <authorList>
            <consortium name="The Broad Institute Genomics Platform"/>
            <consortium name="The Broad Institute Genome Sequencing Center for Infectious Disease"/>
            <person name="Wu L."/>
            <person name="Ma J."/>
        </authorList>
    </citation>
    <scope>NUCLEOTIDE SEQUENCE [LARGE SCALE GENOMIC DNA]</scope>
    <source>
        <strain evidence="3">JCM 31696</strain>
    </source>
</reference>
<evidence type="ECO:0000313" key="3">
    <source>
        <dbReference type="Proteomes" id="UP001597083"/>
    </source>
</evidence>
<dbReference type="Pfam" id="PF13185">
    <property type="entry name" value="GAF_2"/>
    <property type="match status" value="1"/>
</dbReference>
<evidence type="ECO:0000313" key="2">
    <source>
        <dbReference type="EMBL" id="MFD0856255.1"/>
    </source>
</evidence>
<evidence type="ECO:0000259" key="1">
    <source>
        <dbReference type="SMART" id="SM00065"/>
    </source>
</evidence>
<name>A0ABW3CPR9_9ACTN</name>
<accession>A0ABW3CPR9</accession>